<comment type="caution">
    <text evidence="1">The sequence shown here is derived from an EMBL/GenBank/DDBJ whole genome shotgun (WGS) entry which is preliminary data.</text>
</comment>
<reference evidence="1" key="1">
    <citation type="submission" date="2019-08" db="EMBL/GenBank/DDBJ databases">
        <authorList>
            <person name="Kucharzyk K."/>
            <person name="Murdoch R.W."/>
            <person name="Higgins S."/>
            <person name="Loffler F."/>
        </authorList>
    </citation>
    <scope>NUCLEOTIDE SEQUENCE</scope>
</reference>
<accession>A0A644XMT4</accession>
<protein>
    <recommendedName>
        <fullName evidence="2">Iron-sulfur cluster repair protein ScdA</fullName>
    </recommendedName>
</protein>
<evidence type="ECO:0000313" key="1">
    <source>
        <dbReference type="EMBL" id="MPM17078.1"/>
    </source>
</evidence>
<dbReference type="AlphaFoldDB" id="A0A644XMT4"/>
<name>A0A644XMT4_9ZZZZ</name>
<evidence type="ECO:0008006" key="2">
    <source>
        <dbReference type="Google" id="ProtNLM"/>
    </source>
</evidence>
<dbReference type="EMBL" id="VSSQ01002727">
    <property type="protein sequence ID" value="MPM17078.1"/>
    <property type="molecule type" value="Genomic_DNA"/>
</dbReference>
<gene>
    <name evidence="1" type="ORF">SDC9_63462</name>
</gene>
<proteinExistence type="predicted"/>
<organism evidence="1">
    <name type="scientific">bioreactor metagenome</name>
    <dbReference type="NCBI Taxonomy" id="1076179"/>
    <lineage>
        <taxon>unclassified sequences</taxon>
        <taxon>metagenomes</taxon>
        <taxon>ecological metagenomes</taxon>
    </lineage>
</organism>
<sequence>MLHTTTFAASKKQYLKVLKQYVPIVDRVHGSNHPEFHEVRRTFEAMVHKIEQAGAKHPALQQEFAQLRTITDTYHIPEDVCETYEAVYHMLGELDQAYHQTQ</sequence>